<protein>
    <recommendedName>
        <fullName evidence="5">Tubulin--tyrosine ligase-like protein 9</fullName>
    </recommendedName>
</protein>
<dbReference type="InterPro" id="IPR004344">
    <property type="entry name" value="TTL/TTLL_fam"/>
</dbReference>
<sequence length="461" mass="53348">MSRNQSRAKSPKEPGERTITFRAFLRNTILDVLLGRGWFEVGEDNDNWDIIWADVNWVHHCNFSYLREHQRVNHFPNHYEFTRKDLLNKTLRKYKRHLERTVGSAEAASRLDFVPLTYVVPQDYGLFREEFKKRPGQLWIAKPLGAAQGRGIFLVSKLSQLADWKVDNRFSDGGRVFDFDADAEREKDKTYLIQSYLSNPLLVGGKKFDLRIYVLVTSFLPLTVWLYRTGFGRFSFSRFSMDQSDVENTYIHLTNVAIQKTSSDYDPTQGCKWDLKQFKLYIISKYGLDRANALFMRIQHIIITVLLAAQQVLIADRHCFELYGFDVLIDDTLKPWLLEVNASPSLTADTASDYHMKYVLLNDMLDVVDIERKRTAVPTIPHVHNAQYSPANTVGGFDLIYQGNGPVAGPFPSTCPSLLGTSFNTNRFPHALPERLKRYDAEKKKHDKKRLDEDDARFQDK</sequence>
<accession>A0ABQ9YFJ6</accession>
<dbReference type="PROSITE" id="PS51221">
    <property type="entry name" value="TTL"/>
    <property type="match status" value="1"/>
</dbReference>
<keyword evidence="7" id="KW-0472">Membrane</keyword>
<dbReference type="PANTHER" id="PTHR12241">
    <property type="entry name" value="TUBULIN POLYGLUTAMYLASE"/>
    <property type="match status" value="1"/>
</dbReference>
<dbReference type="Proteomes" id="UP001281761">
    <property type="component" value="Unassembled WGS sequence"/>
</dbReference>
<evidence type="ECO:0000256" key="5">
    <source>
        <dbReference type="ARBA" id="ARBA00030445"/>
    </source>
</evidence>
<dbReference type="EMBL" id="JARBJD010000011">
    <property type="protein sequence ID" value="KAK2962359.1"/>
    <property type="molecule type" value="Genomic_DNA"/>
</dbReference>
<dbReference type="GO" id="GO:0016874">
    <property type="term" value="F:ligase activity"/>
    <property type="evidence" value="ECO:0007669"/>
    <property type="project" value="UniProtKB-KW"/>
</dbReference>
<evidence type="ECO:0000256" key="4">
    <source>
        <dbReference type="ARBA" id="ARBA00022840"/>
    </source>
</evidence>
<organism evidence="8 9">
    <name type="scientific">Blattamonas nauphoetae</name>
    <dbReference type="NCBI Taxonomy" id="2049346"/>
    <lineage>
        <taxon>Eukaryota</taxon>
        <taxon>Metamonada</taxon>
        <taxon>Preaxostyla</taxon>
        <taxon>Oxymonadida</taxon>
        <taxon>Blattamonas</taxon>
    </lineage>
</organism>
<evidence type="ECO:0000256" key="7">
    <source>
        <dbReference type="SAM" id="Phobius"/>
    </source>
</evidence>
<name>A0ABQ9YFJ6_9EUKA</name>
<feature type="region of interest" description="Disordered" evidence="6">
    <location>
        <begin position="438"/>
        <end position="461"/>
    </location>
</feature>
<feature type="transmembrane region" description="Helical" evidence="7">
    <location>
        <begin position="210"/>
        <end position="227"/>
    </location>
</feature>
<evidence type="ECO:0000256" key="1">
    <source>
        <dbReference type="ARBA" id="ARBA00006820"/>
    </source>
</evidence>
<comment type="caution">
    <text evidence="8">The sequence shown here is derived from an EMBL/GenBank/DDBJ whole genome shotgun (WGS) entry which is preliminary data.</text>
</comment>
<dbReference type="Gene3D" id="3.30.470.20">
    <property type="entry name" value="ATP-grasp fold, B domain"/>
    <property type="match status" value="1"/>
</dbReference>
<evidence type="ECO:0000256" key="2">
    <source>
        <dbReference type="ARBA" id="ARBA00022598"/>
    </source>
</evidence>
<keyword evidence="7" id="KW-1133">Transmembrane helix</keyword>
<evidence type="ECO:0000256" key="6">
    <source>
        <dbReference type="SAM" id="MobiDB-lite"/>
    </source>
</evidence>
<comment type="similarity">
    <text evidence="1">Belongs to the tubulin--tyrosine ligase family.</text>
</comment>
<gene>
    <name evidence="8" type="ORF">BLNAU_2602</name>
</gene>
<keyword evidence="2 8" id="KW-0436">Ligase</keyword>
<dbReference type="Pfam" id="PF03133">
    <property type="entry name" value="TTL"/>
    <property type="match status" value="1"/>
</dbReference>
<evidence type="ECO:0000256" key="3">
    <source>
        <dbReference type="ARBA" id="ARBA00022741"/>
    </source>
</evidence>
<evidence type="ECO:0000313" key="8">
    <source>
        <dbReference type="EMBL" id="KAK2962359.1"/>
    </source>
</evidence>
<reference evidence="8 9" key="1">
    <citation type="journal article" date="2022" name="bioRxiv">
        <title>Genomics of Preaxostyla Flagellates Illuminates Evolutionary Transitions and the Path Towards Mitochondrial Loss.</title>
        <authorList>
            <person name="Novak L.V.F."/>
            <person name="Treitli S.C."/>
            <person name="Pyrih J."/>
            <person name="Halakuc P."/>
            <person name="Pipaliya S.V."/>
            <person name="Vacek V."/>
            <person name="Brzon O."/>
            <person name="Soukal P."/>
            <person name="Eme L."/>
            <person name="Dacks J.B."/>
            <person name="Karnkowska A."/>
            <person name="Elias M."/>
            <person name="Hampl V."/>
        </authorList>
    </citation>
    <scope>NUCLEOTIDE SEQUENCE [LARGE SCALE GENOMIC DNA]</scope>
    <source>
        <strain evidence="8">NAU3</strain>
        <tissue evidence="8">Gut</tissue>
    </source>
</reference>
<evidence type="ECO:0000313" key="9">
    <source>
        <dbReference type="Proteomes" id="UP001281761"/>
    </source>
</evidence>
<proteinExistence type="inferred from homology"/>
<keyword evidence="9" id="KW-1185">Reference proteome</keyword>
<dbReference type="PANTHER" id="PTHR12241:SF39">
    <property type="entry name" value="TUBULIN POLYGLUTAMYLASE TTLL9-RELATED"/>
    <property type="match status" value="1"/>
</dbReference>
<keyword evidence="4" id="KW-0067">ATP-binding</keyword>
<dbReference type="SUPFAM" id="SSF56059">
    <property type="entry name" value="Glutathione synthetase ATP-binding domain-like"/>
    <property type="match status" value="1"/>
</dbReference>
<keyword evidence="7" id="KW-0812">Transmembrane</keyword>
<keyword evidence="3" id="KW-0547">Nucleotide-binding</keyword>